<dbReference type="PROSITE" id="PS00061">
    <property type="entry name" value="ADH_SHORT"/>
    <property type="match status" value="1"/>
</dbReference>
<keyword evidence="2" id="KW-0560">Oxidoreductase</keyword>
<evidence type="ECO:0000256" key="1">
    <source>
        <dbReference type="ARBA" id="ARBA00006484"/>
    </source>
</evidence>
<dbReference type="GO" id="GO:0016616">
    <property type="term" value="F:oxidoreductase activity, acting on the CH-OH group of donors, NAD or NADP as acceptor"/>
    <property type="evidence" value="ECO:0007669"/>
    <property type="project" value="TreeGrafter"/>
</dbReference>
<sequence>MNNAHWSGMRRYEGKIAVVSAAASGIGRATVNRLAAEGAFVVGVDIDPCVGEVMATEVENGEGVTLDCCDRDAVASTFSDILARHGRIDVLVNVVGRTAGARRTEFWESDPEVWDFVIDASLKATMSCTRQVVPSMRERRSGRIVNIASLAMLAPNPTFADYTAAKAGIVGLTRALAVELAPFNVTVNAVSPGQVDTPATQAGHSPELRARMSALIPLGRYGEPDEIASGIAFLGSDDASFITGHNLVISGGRAFG</sequence>
<dbReference type="Gene3D" id="3.40.50.720">
    <property type="entry name" value="NAD(P)-binding Rossmann-like Domain"/>
    <property type="match status" value="1"/>
</dbReference>
<evidence type="ECO:0000313" key="4">
    <source>
        <dbReference type="Proteomes" id="UP000428803"/>
    </source>
</evidence>
<dbReference type="FunFam" id="3.40.50.720:FF:000084">
    <property type="entry name" value="Short-chain dehydrogenase reductase"/>
    <property type="match status" value="1"/>
</dbReference>
<dbReference type="EMBL" id="CP035733">
    <property type="protein sequence ID" value="QGY79245.1"/>
    <property type="molecule type" value="Genomic_DNA"/>
</dbReference>
<accession>A0A6I6L1G6</accession>
<dbReference type="Pfam" id="PF13561">
    <property type="entry name" value="adh_short_C2"/>
    <property type="match status" value="1"/>
</dbReference>
<dbReference type="InterPro" id="IPR002347">
    <property type="entry name" value="SDR_fam"/>
</dbReference>
<dbReference type="SUPFAM" id="SSF51735">
    <property type="entry name" value="NAD(P)-binding Rossmann-fold domains"/>
    <property type="match status" value="1"/>
</dbReference>
<dbReference type="InterPro" id="IPR020904">
    <property type="entry name" value="Sc_DH/Rdtase_CS"/>
</dbReference>
<evidence type="ECO:0000256" key="2">
    <source>
        <dbReference type="ARBA" id="ARBA00023002"/>
    </source>
</evidence>
<dbReference type="AlphaFoldDB" id="A0A6I6L1G6"/>
<gene>
    <name evidence="3" type="ORF">EUU25_00590</name>
</gene>
<reference evidence="4" key="1">
    <citation type="submission" date="2019-01" db="EMBL/GenBank/DDBJ databases">
        <title>Sphingorhabdus lacus sp.nov., isolated from an oligotrophic freshwater lake.</title>
        <authorList>
            <person name="Park M."/>
        </authorList>
    </citation>
    <scope>NUCLEOTIDE SEQUENCE [LARGE SCALE GENOMIC DNA]</scope>
    <source>
        <strain evidence="4">IMCC1753</strain>
    </source>
</reference>
<protein>
    <submittedName>
        <fullName evidence="3">SDR family oxidoreductase</fullName>
    </submittedName>
</protein>
<dbReference type="PRINTS" id="PR00081">
    <property type="entry name" value="GDHRDH"/>
</dbReference>
<dbReference type="Proteomes" id="UP000428803">
    <property type="component" value="Chromosome"/>
</dbReference>
<comment type="similarity">
    <text evidence="1">Belongs to the short-chain dehydrogenases/reductases (SDR) family.</text>
</comment>
<dbReference type="KEGG" id="slaa:EUU25_00590"/>
<dbReference type="InterPro" id="IPR036291">
    <property type="entry name" value="NAD(P)-bd_dom_sf"/>
</dbReference>
<dbReference type="PANTHER" id="PTHR42760:SF133">
    <property type="entry name" value="3-OXOACYL-[ACYL-CARRIER-PROTEIN] REDUCTASE"/>
    <property type="match status" value="1"/>
</dbReference>
<dbReference type="PANTHER" id="PTHR42760">
    <property type="entry name" value="SHORT-CHAIN DEHYDROGENASES/REDUCTASES FAMILY MEMBER"/>
    <property type="match status" value="1"/>
</dbReference>
<proteinExistence type="inferred from homology"/>
<organism evidence="3 4">
    <name type="scientific">Sphingorhabdus lacus</name>
    <dbReference type="NCBI Taxonomy" id="392610"/>
    <lineage>
        <taxon>Bacteria</taxon>
        <taxon>Pseudomonadati</taxon>
        <taxon>Pseudomonadota</taxon>
        <taxon>Alphaproteobacteria</taxon>
        <taxon>Sphingomonadales</taxon>
        <taxon>Sphingomonadaceae</taxon>
        <taxon>Sphingorhabdus</taxon>
    </lineage>
</organism>
<evidence type="ECO:0000313" key="3">
    <source>
        <dbReference type="EMBL" id="QGY79245.1"/>
    </source>
</evidence>
<name>A0A6I6L1G6_9SPHN</name>
<keyword evidence="4" id="KW-1185">Reference proteome</keyword>
<dbReference type="PRINTS" id="PR00080">
    <property type="entry name" value="SDRFAMILY"/>
</dbReference>